<gene>
    <name evidence="2" type="ORF">Dsin_004479</name>
</gene>
<dbReference type="Gene3D" id="3.30.420.10">
    <property type="entry name" value="Ribonuclease H-like superfamily/Ribonuclease H"/>
    <property type="match status" value="1"/>
</dbReference>
<dbReference type="EMBL" id="JANJYJ010000002">
    <property type="protein sequence ID" value="KAK3224617.1"/>
    <property type="molecule type" value="Genomic_DNA"/>
</dbReference>
<dbReference type="InterPro" id="IPR036397">
    <property type="entry name" value="RNaseH_sf"/>
</dbReference>
<feature type="domain" description="RNase H type-1" evidence="1">
    <location>
        <begin position="24"/>
        <end position="145"/>
    </location>
</feature>
<dbReference type="CDD" id="cd06222">
    <property type="entry name" value="RNase_H_like"/>
    <property type="match status" value="1"/>
</dbReference>
<name>A0AAE0EE94_9ROSI</name>
<dbReference type="InterPro" id="IPR053151">
    <property type="entry name" value="RNase_H-like"/>
</dbReference>
<dbReference type="Pfam" id="PF13456">
    <property type="entry name" value="RVT_3"/>
    <property type="match status" value="1"/>
</dbReference>
<dbReference type="PANTHER" id="PTHR47723">
    <property type="entry name" value="OS05G0353850 PROTEIN"/>
    <property type="match status" value="1"/>
</dbReference>
<dbReference type="GO" id="GO:0003676">
    <property type="term" value="F:nucleic acid binding"/>
    <property type="evidence" value="ECO:0007669"/>
    <property type="project" value="InterPro"/>
</dbReference>
<evidence type="ECO:0000259" key="1">
    <source>
        <dbReference type="Pfam" id="PF13456"/>
    </source>
</evidence>
<evidence type="ECO:0000313" key="3">
    <source>
        <dbReference type="Proteomes" id="UP001281410"/>
    </source>
</evidence>
<protein>
    <recommendedName>
        <fullName evidence="1">RNase H type-1 domain-containing protein</fullName>
    </recommendedName>
</protein>
<dbReference type="AlphaFoldDB" id="A0AAE0EE94"/>
<dbReference type="SUPFAM" id="SSF53098">
    <property type="entry name" value="Ribonuclease H-like"/>
    <property type="match status" value="1"/>
</dbReference>
<dbReference type="PANTHER" id="PTHR47723:SF19">
    <property type="entry name" value="POLYNUCLEOTIDYL TRANSFERASE, RIBONUCLEASE H-LIKE SUPERFAMILY PROTEIN"/>
    <property type="match status" value="1"/>
</dbReference>
<accession>A0AAE0EE94</accession>
<organism evidence="2 3">
    <name type="scientific">Dipteronia sinensis</name>
    <dbReference type="NCBI Taxonomy" id="43782"/>
    <lineage>
        <taxon>Eukaryota</taxon>
        <taxon>Viridiplantae</taxon>
        <taxon>Streptophyta</taxon>
        <taxon>Embryophyta</taxon>
        <taxon>Tracheophyta</taxon>
        <taxon>Spermatophyta</taxon>
        <taxon>Magnoliopsida</taxon>
        <taxon>eudicotyledons</taxon>
        <taxon>Gunneridae</taxon>
        <taxon>Pentapetalae</taxon>
        <taxon>rosids</taxon>
        <taxon>malvids</taxon>
        <taxon>Sapindales</taxon>
        <taxon>Sapindaceae</taxon>
        <taxon>Hippocastanoideae</taxon>
        <taxon>Acereae</taxon>
        <taxon>Dipteronia</taxon>
    </lineage>
</organism>
<dbReference type="InterPro" id="IPR012337">
    <property type="entry name" value="RNaseH-like_sf"/>
</dbReference>
<keyword evidence="3" id="KW-1185">Reference proteome</keyword>
<proteinExistence type="predicted"/>
<sequence>MTVSLNGKIRILRKTTIHAVVNVNTDGAALGSPGVRGCGGVFRNCRSFVKGCYAAPLGSVFAFEAELLAMSMAINYAWINDWCRIWLKSDSSYVVQLLYAHFYQVPWCVWLALHMCLSQITHMDFQVSHIFRESNQVAEALSKHALSLEVSLW</sequence>
<evidence type="ECO:0000313" key="2">
    <source>
        <dbReference type="EMBL" id="KAK3224617.1"/>
    </source>
</evidence>
<dbReference type="Proteomes" id="UP001281410">
    <property type="component" value="Unassembled WGS sequence"/>
</dbReference>
<reference evidence="2" key="1">
    <citation type="journal article" date="2023" name="Plant J.">
        <title>Genome sequences and population genomics provide insights into the demographic history, inbreeding, and mutation load of two 'living fossil' tree species of Dipteronia.</title>
        <authorList>
            <person name="Feng Y."/>
            <person name="Comes H.P."/>
            <person name="Chen J."/>
            <person name="Zhu S."/>
            <person name="Lu R."/>
            <person name="Zhang X."/>
            <person name="Li P."/>
            <person name="Qiu J."/>
            <person name="Olsen K.M."/>
            <person name="Qiu Y."/>
        </authorList>
    </citation>
    <scope>NUCLEOTIDE SEQUENCE</scope>
    <source>
        <strain evidence="2">NBL</strain>
    </source>
</reference>
<dbReference type="InterPro" id="IPR002156">
    <property type="entry name" value="RNaseH_domain"/>
</dbReference>
<dbReference type="GO" id="GO:0004523">
    <property type="term" value="F:RNA-DNA hybrid ribonuclease activity"/>
    <property type="evidence" value="ECO:0007669"/>
    <property type="project" value="InterPro"/>
</dbReference>
<comment type="caution">
    <text evidence="2">The sequence shown here is derived from an EMBL/GenBank/DDBJ whole genome shotgun (WGS) entry which is preliminary data.</text>
</comment>
<dbReference type="InterPro" id="IPR044730">
    <property type="entry name" value="RNase_H-like_dom_plant"/>
</dbReference>